<dbReference type="AlphaFoldDB" id="A0AAU7W4L2"/>
<proteinExistence type="predicted"/>
<reference evidence="2" key="1">
    <citation type="submission" date="2024-05" db="EMBL/GenBank/DDBJ databases">
        <authorList>
            <person name="Yu L."/>
        </authorList>
    </citation>
    <scope>NUCLEOTIDE SEQUENCE</scope>
    <source>
        <strain evidence="2">G08B096</strain>
    </source>
</reference>
<evidence type="ECO:0000313" key="2">
    <source>
        <dbReference type="EMBL" id="XBX81522.1"/>
    </source>
</evidence>
<dbReference type="EMBL" id="CP158374">
    <property type="protein sequence ID" value="XBX81522.1"/>
    <property type="molecule type" value="Genomic_DNA"/>
</dbReference>
<evidence type="ECO:0008006" key="3">
    <source>
        <dbReference type="Google" id="ProtNLM"/>
    </source>
</evidence>
<name>A0AAU7W4L2_9MICO</name>
<dbReference type="PROSITE" id="PS51257">
    <property type="entry name" value="PROKAR_LIPOPROTEIN"/>
    <property type="match status" value="1"/>
</dbReference>
<feature type="chain" id="PRO_5043986350" description="DUF3558 domain-containing protein" evidence="1">
    <location>
        <begin position="24"/>
        <end position="206"/>
    </location>
</feature>
<accession>A0AAU7W4L2</accession>
<keyword evidence="1" id="KW-0732">Signal</keyword>
<feature type="signal peptide" evidence="1">
    <location>
        <begin position="1"/>
        <end position="23"/>
    </location>
</feature>
<evidence type="ECO:0000256" key="1">
    <source>
        <dbReference type="SAM" id="SignalP"/>
    </source>
</evidence>
<protein>
    <recommendedName>
        <fullName evidence="3">DUF3558 domain-containing protein</fullName>
    </recommendedName>
</protein>
<sequence>MTSFRPAAAAIALVVAVALTGCASVGGAPASGPLPEPLPGGEVRGIGTVLQLEGERPELCLGPVAESAPPQCDGLPLEGWTWAPPDDLSTSMSGGTWGSYAVTGTWGGEVFTVTRDAVPLALFDPIAAEPGWWQSPESAGTAGEGDLDAISADLAAGAGDAYLGSTLENGHVVVTVRYDDGTVQAAVDERYGDGVVAVVSALVDAE</sequence>
<dbReference type="RefSeq" id="WP_350347544.1">
    <property type="nucleotide sequence ID" value="NZ_CP158374.1"/>
</dbReference>
<gene>
    <name evidence="2" type="ORF">ABIQ69_13010</name>
</gene>
<organism evidence="2">
    <name type="scientific">Agromyces sp. G08B096</name>
    <dbReference type="NCBI Taxonomy" id="3156399"/>
    <lineage>
        <taxon>Bacteria</taxon>
        <taxon>Bacillati</taxon>
        <taxon>Actinomycetota</taxon>
        <taxon>Actinomycetes</taxon>
        <taxon>Micrococcales</taxon>
        <taxon>Microbacteriaceae</taxon>
        <taxon>Agromyces</taxon>
    </lineage>
</organism>